<proteinExistence type="predicted"/>
<keyword evidence="2" id="KW-1185">Reference proteome</keyword>
<dbReference type="EMBL" id="JAVLVU010000001">
    <property type="protein sequence ID" value="MDT3402208.1"/>
    <property type="molecule type" value="Genomic_DNA"/>
</dbReference>
<dbReference type="RefSeq" id="WP_311948468.1">
    <property type="nucleotide sequence ID" value="NZ_JAVLVU010000001.1"/>
</dbReference>
<evidence type="ECO:0000313" key="2">
    <source>
        <dbReference type="Proteomes" id="UP001258315"/>
    </source>
</evidence>
<reference evidence="2" key="1">
    <citation type="submission" date="2023-07" db="EMBL/GenBank/DDBJ databases">
        <title>Functional and genomic diversity of the sorghum phyllosphere microbiome.</title>
        <authorList>
            <person name="Shade A."/>
        </authorList>
    </citation>
    <scope>NUCLEOTIDE SEQUENCE [LARGE SCALE GENOMIC DNA]</scope>
    <source>
        <strain evidence="2">SORGH_AS_0422</strain>
    </source>
</reference>
<protein>
    <recommendedName>
        <fullName evidence="3">DUF4270 family protein</fullName>
    </recommendedName>
</protein>
<accession>A0ABU3GR00</accession>
<evidence type="ECO:0008006" key="3">
    <source>
        <dbReference type="Google" id="ProtNLM"/>
    </source>
</evidence>
<dbReference type="PROSITE" id="PS51257">
    <property type="entry name" value="PROKAR_LIPOPROTEIN"/>
    <property type="match status" value="1"/>
</dbReference>
<organism evidence="1 2">
    <name type="scientific">Mucilaginibacter terrae</name>
    <dbReference type="NCBI Taxonomy" id="1955052"/>
    <lineage>
        <taxon>Bacteria</taxon>
        <taxon>Pseudomonadati</taxon>
        <taxon>Bacteroidota</taxon>
        <taxon>Sphingobacteriia</taxon>
        <taxon>Sphingobacteriales</taxon>
        <taxon>Sphingobacteriaceae</taxon>
        <taxon>Mucilaginibacter</taxon>
    </lineage>
</organism>
<comment type="caution">
    <text evidence="1">The sequence shown here is derived from an EMBL/GenBank/DDBJ whole genome shotgun (WGS) entry which is preliminary data.</text>
</comment>
<sequence>MRRFLKPFLVMLAVCTVILSCKKDKVAGSGSSSFTANDYTFNKATKDFTPATSIGGQLISSEGIRFVYCYLIRTNATDSLIYVTDNTADNPTNYTLNIPLTSFPVNNMSKATGVKIMAKQTDNSTIPGFIKITYFDPALPQLSNFPAGVTANLNGGNTAVTGTVTSAYGIKKVDVYDDSKVENTYELVTSIADMNNAKTYALNYAYKYRKAAQHIKVIATDVYNQTNEVIINMPVDLAAFKPAFINFATSITPNLSGATAITGNVTSVSGLKKIDIYDDYQGAYVLVNSLTNLNSSVNYSFNYNYTFRRRATNIKLIAFDTDDLQTEKIIPLNFTYQTQLYRDVVMNAQTTGTATIFFADNGTTKGNCDLNTSESTMSFLFYGTGTGPAFYSPTNTTNVASNFRCNGASWVISNASSFRATRFRVLLPGTTGTDNIYAQYNAGTIDALDDAFFTANAVTAPTGSSARFDAVAAATATVFNITTAYLIYVRIPDANGTTYKNALIRAKEAVSSTGTSTVKFDILIQK</sequence>
<gene>
    <name evidence="1" type="ORF">QE417_001280</name>
</gene>
<name>A0ABU3GR00_9SPHI</name>
<dbReference type="Proteomes" id="UP001258315">
    <property type="component" value="Unassembled WGS sequence"/>
</dbReference>
<evidence type="ECO:0000313" key="1">
    <source>
        <dbReference type="EMBL" id="MDT3402208.1"/>
    </source>
</evidence>